<dbReference type="PROSITE" id="PS50850">
    <property type="entry name" value="MFS"/>
    <property type="match status" value="1"/>
</dbReference>
<feature type="transmembrane region" description="Helical" evidence="4">
    <location>
        <begin position="354"/>
        <end position="375"/>
    </location>
</feature>
<organism evidence="6 7">
    <name type="scientific">Bartonella kosoyi</name>
    <dbReference type="NCBI Taxonomy" id="2133959"/>
    <lineage>
        <taxon>Bacteria</taxon>
        <taxon>Pseudomonadati</taxon>
        <taxon>Pseudomonadota</taxon>
        <taxon>Alphaproteobacteria</taxon>
        <taxon>Hyphomicrobiales</taxon>
        <taxon>Bartonellaceae</taxon>
        <taxon>Bartonella</taxon>
    </lineage>
</organism>
<keyword evidence="3 4" id="KW-0472">Membrane</keyword>
<evidence type="ECO:0000313" key="6">
    <source>
        <dbReference type="EMBL" id="QEE09489.1"/>
    </source>
</evidence>
<feature type="transmembrane region" description="Helical" evidence="4">
    <location>
        <begin position="172"/>
        <end position="190"/>
    </location>
</feature>
<gene>
    <name evidence="6" type="ORF">D1093_07705</name>
</gene>
<feature type="transmembrane region" description="Helical" evidence="4">
    <location>
        <begin position="12"/>
        <end position="32"/>
    </location>
</feature>
<evidence type="ECO:0000256" key="3">
    <source>
        <dbReference type="ARBA" id="ARBA00023136"/>
    </source>
</evidence>
<feature type="transmembrane region" description="Helical" evidence="4">
    <location>
        <begin position="146"/>
        <end position="166"/>
    </location>
</feature>
<feature type="transmembrane region" description="Helical" evidence="4">
    <location>
        <begin position="262"/>
        <end position="282"/>
    </location>
</feature>
<keyword evidence="7" id="KW-1185">Reference proteome</keyword>
<dbReference type="KEGG" id="bky:D1093_07705"/>
<dbReference type="InterPro" id="IPR011701">
    <property type="entry name" value="MFS"/>
</dbReference>
<dbReference type="InterPro" id="IPR020846">
    <property type="entry name" value="MFS_dom"/>
</dbReference>
<evidence type="ECO:0000256" key="2">
    <source>
        <dbReference type="ARBA" id="ARBA00022989"/>
    </source>
</evidence>
<keyword evidence="1 4" id="KW-0812">Transmembrane</keyword>
<feature type="domain" description="Major facilitator superfamily (MFS) profile" evidence="5">
    <location>
        <begin position="13"/>
        <end position="402"/>
    </location>
</feature>
<evidence type="ECO:0000256" key="4">
    <source>
        <dbReference type="SAM" id="Phobius"/>
    </source>
</evidence>
<sequence>MRNNKFIEKNYYRWIILLVATIVQTSSCFFVQGIGPLAEFFKKDFSLSDSQIGLLSSAAQFLPIIGLLVAGELLDKFNERYIVGVGAVGVSVTLLLGAIADNYISLLVCLLIVGGFYSSVQPGGAKSVSSWFPQSQRGFAMGIRQAGLPLGGALAGIVLPASALVYGIQGAFLVGALVSFLGGCIFIIFYHSPAKDIVIVPEKRGRISFYANVRSRLAMLAAPHMKNIIFSGVSLTIVQYVLTIFITIYFHRIYHLSLDKSAYLFFVSQASGALGRIILAAWSDHCRKGRFFPVLFCMIAVVVGLLILILGISGSIIYLTLLSAWLGFFGMGWYGPWVAYIVDSSPKESIGFSLGLAMSVNQIAIITAPPLFGLIQDFTDTYLLTWLILILMIVFSLFLIKK</sequence>
<dbReference type="CDD" id="cd17475">
    <property type="entry name" value="MFS_MT3072_like"/>
    <property type="match status" value="1"/>
</dbReference>
<dbReference type="AlphaFoldDB" id="A0A5B9CXP4"/>
<dbReference type="SUPFAM" id="SSF103473">
    <property type="entry name" value="MFS general substrate transporter"/>
    <property type="match status" value="1"/>
</dbReference>
<proteinExistence type="predicted"/>
<dbReference type="Gene3D" id="1.20.1250.20">
    <property type="entry name" value="MFS general substrate transporter like domains"/>
    <property type="match status" value="2"/>
</dbReference>
<dbReference type="InterPro" id="IPR036259">
    <property type="entry name" value="MFS_trans_sf"/>
</dbReference>
<evidence type="ECO:0000313" key="7">
    <source>
        <dbReference type="Proteomes" id="UP000321940"/>
    </source>
</evidence>
<dbReference type="Proteomes" id="UP000321940">
    <property type="component" value="Chromosome"/>
</dbReference>
<dbReference type="Pfam" id="PF07690">
    <property type="entry name" value="MFS_1"/>
    <property type="match status" value="1"/>
</dbReference>
<dbReference type="InterPro" id="IPR052952">
    <property type="entry name" value="MFS-Transporter"/>
</dbReference>
<feature type="transmembrane region" description="Helical" evidence="4">
    <location>
        <begin position="105"/>
        <end position="125"/>
    </location>
</feature>
<accession>A0A5B9CXP4</accession>
<keyword evidence="2 4" id="KW-1133">Transmembrane helix</keyword>
<feature type="transmembrane region" description="Helical" evidence="4">
    <location>
        <begin position="381"/>
        <end position="400"/>
    </location>
</feature>
<name>A0A5B9CXP4_9HYPH</name>
<dbReference type="GO" id="GO:0022857">
    <property type="term" value="F:transmembrane transporter activity"/>
    <property type="evidence" value="ECO:0007669"/>
    <property type="project" value="InterPro"/>
</dbReference>
<feature type="transmembrane region" description="Helical" evidence="4">
    <location>
        <begin position="294"/>
        <end position="318"/>
    </location>
</feature>
<evidence type="ECO:0000259" key="5">
    <source>
        <dbReference type="PROSITE" id="PS50850"/>
    </source>
</evidence>
<feature type="transmembrane region" description="Helical" evidence="4">
    <location>
        <begin position="324"/>
        <end position="342"/>
    </location>
</feature>
<protein>
    <submittedName>
        <fullName evidence="6">MFS transporter</fullName>
    </submittedName>
</protein>
<dbReference type="EMBL" id="CP031843">
    <property type="protein sequence ID" value="QEE09489.1"/>
    <property type="molecule type" value="Genomic_DNA"/>
</dbReference>
<evidence type="ECO:0000256" key="1">
    <source>
        <dbReference type="ARBA" id="ARBA00022692"/>
    </source>
</evidence>
<dbReference type="PANTHER" id="PTHR23527:SF1">
    <property type="entry name" value="BLL3282 PROTEIN"/>
    <property type="match status" value="1"/>
</dbReference>
<feature type="transmembrane region" description="Helical" evidence="4">
    <location>
        <begin position="52"/>
        <end position="74"/>
    </location>
</feature>
<dbReference type="PANTHER" id="PTHR23527">
    <property type="entry name" value="BLL3282 PROTEIN"/>
    <property type="match status" value="1"/>
</dbReference>
<reference evidence="6 7" key="1">
    <citation type="journal article" date="2020" name="Int. J. Syst. Evol. Microbiol.">
        <title>Bartonella kosoyi sp. nov. and Bartonella krasnovii sp. nov., two novel species closely related to the zoonotic Bartonella elizabethae, isolated from black rats and wild desert rodent-fleas.</title>
        <authorList>
            <person name="Gutierrez R."/>
            <person name="Shalit T."/>
            <person name="Markus B."/>
            <person name="Yuan C."/>
            <person name="Nachum-Biala Y."/>
            <person name="Elad D."/>
            <person name="Harrus S."/>
        </authorList>
    </citation>
    <scope>NUCLEOTIDE SEQUENCE [LARGE SCALE GENOMIC DNA]</scope>
    <source>
        <strain evidence="6 7">Tel Aviv</strain>
    </source>
</reference>
<feature type="transmembrane region" description="Helical" evidence="4">
    <location>
        <begin position="81"/>
        <end position="99"/>
    </location>
</feature>
<feature type="transmembrane region" description="Helical" evidence="4">
    <location>
        <begin position="228"/>
        <end position="250"/>
    </location>
</feature>